<keyword evidence="1" id="KW-0812">Transmembrane</keyword>
<gene>
    <name evidence="2" type="ORF">CBOVIS_LOCUS11786</name>
</gene>
<feature type="transmembrane region" description="Helical" evidence="1">
    <location>
        <begin position="85"/>
        <end position="106"/>
    </location>
</feature>
<proteinExistence type="predicted"/>
<evidence type="ECO:0000313" key="2">
    <source>
        <dbReference type="EMBL" id="CAB3410232.1"/>
    </source>
</evidence>
<feature type="transmembrane region" description="Helical" evidence="1">
    <location>
        <begin position="126"/>
        <end position="149"/>
    </location>
</feature>
<keyword evidence="1" id="KW-1133">Transmembrane helix</keyword>
<evidence type="ECO:0008006" key="4">
    <source>
        <dbReference type="Google" id="ProtNLM"/>
    </source>
</evidence>
<dbReference type="OrthoDB" id="5791021at2759"/>
<name>A0A8S1F8X0_9PELO</name>
<feature type="transmembrane region" description="Helical" evidence="1">
    <location>
        <begin position="12"/>
        <end position="32"/>
    </location>
</feature>
<dbReference type="Proteomes" id="UP000494206">
    <property type="component" value="Unassembled WGS sequence"/>
</dbReference>
<keyword evidence="3" id="KW-1185">Reference proteome</keyword>
<dbReference type="EMBL" id="CADEPM010000010">
    <property type="protein sequence ID" value="CAB3410232.1"/>
    <property type="molecule type" value="Genomic_DNA"/>
</dbReference>
<keyword evidence="1" id="KW-0472">Membrane</keyword>
<sequence>MNFEFLRTLHGFLNFIQVLLGFGALFASSFIWRDTDLYFQFIYRGFGWQTLILAILFFTWVFALMIFLSNLFGKDVVGTITKIKLLILYGICLALLIISASLESWYISRSSKTGKHYDSVYHPRFITATIFNWMLVVSYIVSILVTIFFV</sequence>
<accession>A0A8S1F8X0</accession>
<evidence type="ECO:0000313" key="3">
    <source>
        <dbReference type="Proteomes" id="UP000494206"/>
    </source>
</evidence>
<organism evidence="2 3">
    <name type="scientific">Caenorhabditis bovis</name>
    <dbReference type="NCBI Taxonomy" id="2654633"/>
    <lineage>
        <taxon>Eukaryota</taxon>
        <taxon>Metazoa</taxon>
        <taxon>Ecdysozoa</taxon>
        <taxon>Nematoda</taxon>
        <taxon>Chromadorea</taxon>
        <taxon>Rhabditida</taxon>
        <taxon>Rhabditina</taxon>
        <taxon>Rhabditomorpha</taxon>
        <taxon>Rhabditoidea</taxon>
        <taxon>Rhabditidae</taxon>
        <taxon>Peloderinae</taxon>
        <taxon>Caenorhabditis</taxon>
    </lineage>
</organism>
<evidence type="ECO:0000256" key="1">
    <source>
        <dbReference type="SAM" id="Phobius"/>
    </source>
</evidence>
<dbReference type="AlphaFoldDB" id="A0A8S1F8X0"/>
<comment type="caution">
    <text evidence="2">The sequence shown here is derived from an EMBL/GenBank/DDBJ whole genome shotgun (WGS) entry which is preliminary data.</text>
</comment>
<protein>
    <recommendedName>
        <fullName evidence="4">MARVEL domain-containing protein</fullName>
    </recommendedName>
</protein>
<reference evidence="2 3" key="1">
    <citation type="submission" date="2020-04" db="EMBL/GenBank/DDBJ databases">
        <authorList>
            <person name="Laetsch R D."/>
            <person name="Stevens L."/>
            <person name="Kumar S."/>
            <person name="Blaxter L. M."/>
        </authorList>
    </citation>
    <scope>NUCLEOTIDE SEQUENCE [LARGE SCALE GENOMIC DNA]</scope>
</reference>
<feature type="transmembrane region" description="Helical" evidence="1">
    <location>
        <begin position="52"/>
        <end position="73"/>
    </location>
</feature>